<keyword evidence="5 13" id="KW-0732">Signal</keyword>
<dbReference type="OrthoDB" id="9764669at2"/>
<keyword evidence="8 9" id="KW-0998">Cell outer membrane</keyword>
<feature type="region of interest" description="Disordered" evidence="12">
    <location>
        <begin position="237"/>
        <end position="261"/>
    </location>
</feature>
<feature type="compositionally biased region" description="Polar residues" evidence="12">
    <location>
        <begin position="249"/>
        <end position="261"/>
    </location>
</feature>
<organism evidence="16 17">
    <name type="scientific">Marinobacterium iners DSM 11526</name>
    <dbReference type="NCBI Taxonomy" id="1122198"/>
    <lineage>
        <taxon>Bacteria</taxon>
        <taxon>Pseudomonadati</taxon>
        <taxon>Pseudomonadota</taxon>
        <taxon>Gammaproteobacteria</taxon>
        <taxon>Oceanospirillales</taxon>
        <taxon>Oceanospirillaceae</taxon>
        <taxon>Marinobacterium</taxon>
    </lineage>
</organism>
<evidence type="ECO:0000259" key="15">
    <source>
        <dbReference type="Pfam" id="PF07715"/>
    </source>
</evidence>
<evidence type="ECO:0000256" key="3">
    <source>
        <dbReference type="ARBA" id="ARBA00022452"/>
    </source>
</evidence>
<feature type="signal peptide" evidence="13">
    <location>
        <begin position="1"/>
        <end position="23"/>
    </location>
</feature>
<dbReference type="Gene3D" id="2.170.130.10">
    <property type="entry name" value="TonB-dependent receptor, plug domain"/>
    <property type="match status" value="1"/>
</dbReference>
<dbReference type="EMBL" id="FNRJ01000004">
    <property type="protein sequence ID" value="SEA54086.1"/>
    <property type="molecule type" value="Genomic_DNA"/>
</dbReference>
<feature type="chain" id="PRO_5017263206" evidence="13">
    <location>
        <begin position="24"/>
        <end position="755"/>
    </location>
</feature>
<dbReference type="Pfam" id="PF07715">
    <property type="entry name" value="Plug"/>
    <property type="match status" value="1"/>
</dbReference>
<dbReference type="GO" id="GO:0044718">
    <property type="term" value="P:siderophore transmembrane transport"/>
    <property type="evidence" value="ECO:0007669"/>
    <property type="project" value="TreeGrafter"/>
</dbReference>
<keyword evidence="3 9" id="KW-1134">Transmembrane beta strand</keyword>
<evidence type="ECO:0000313" key="17">
    <source>
        <dbReference type="Proteomes" id="UP000242469"/>
    </source>
</evidence>
<gene>
    <name evidence="16" type="ORF">SAMN02745729_104143</name>
</gene>
<evidence type="ECO:0000313" key="16">
    <source>
        <dbReference type="EMBL" id="SEA54086.1"/>
    </source>
</evidence>
<dbReference type="SUPFAM" id="SSF56935">
    <property type="entry name" value="Porins"/>
    <property type="match status" value="1"/>
</dbReference>
<dbReference type="PANTHER" id="PTHR30069">
    <property type="entry name" value="TONB-DEPENDENT OUTER MEMBRANE RECEPTOR"/>
    <property type="match status" value="1"/>
</dbReference>
<evidence type="ECO:0000256" key="9">
    <source>
        <dbReference type="PROSITE-ProRule" id="PRU01360"/>
    </source>
</evidence>
<comment type="similarity">
    <text evidence="9 11">Belongs to the TonB-dependent receptor family.</text>
</comment>
<dbReference type="Pfam" id="PF00593">
    <property type="entry name" value="TonB_dep_Rec_b-barrel"/>
    <property type="match status" value="1"/>
</dbReference>
<dbReference type="CDD" id="cd01347">
    <property type="entry name" value="ligand_gated_channel"/>
    <property type="match status" value="1"/>
</dbReference>
<dbReference type="GO" id="GO:0009279">
    <property type="term" value="C:cell outer membrane"/>
    <property type="evidence" value="ECO:0007669"/>
    <property type="project" value="UniProtKB-SubCell"/>
</dbReference>
<evidence type="ECO:0000256" key="4">
    <source>
        <dbReference type="ARBA" id="ARBA00022692"/>
    </source>
</evidence>
<evidence type="ECO:0000256" key="11">
    <source>
        <dbReference type="RuleBase" id="RU003357"/>
    </source>
</evidence>
<keyword evidence="7 9" id="KW-0472">Membrane</keyword>
<protein>
    <submittedName>
        <fullName evidence="16">Iron complex outermembrane recepter protein</fullName>
    </submittedName>
</protein>
<accession>A0A1H4C134</accession>
<dbReference type="PROSITE" id="PS52016">
    <property type="entry name" value="TONB_DEPENDENT_REC_3"/>
    <property type="match status" value="1"/>
</dbReference>
<feature type="domain" description="TonB-dependent receptor plug" evidence="15">
    <location>
        <begin position="43"/>
        <end position="149"/>
    </location>
</feature>
<keyword evidence="17" id="KW-1185">Reference proteome</keyword>
<keyword evidence="2 9" id="KW-0813">Transport</keyword>
<dbReference type="Gene3D" id="2.40.170.20">
    <property type="entry name" value="TonB-dependent receptor, beta-barrel domain"/>
    <property type="match status" value="1"/>
</dbReference>
<name>A0A1H4C134_9GAMM</name>
<proteinExistence type="inferred from homology"/>
<dbReference type="InterPro" id="IPR037066">
    <property type="entry name" value="Plug_dom_sf"/>
</dbReference>
<dbReference type="Proteomes" id="UP000242469">
    <property type="component" value="Unassembled WGS sequence"/>
</dbReference>
<sequence length="755" mass="84087">MKGYKKLCAAMLLAGLPIAAVQAQEQVIRVYSSTIEDRFGEDRTQPSSTVSLSREEIEQQHAQNLQQVLQAIPGITTDQSGGEDIKIKIRGVENQRYMGEPPGVVIVIDGVPVFERTGKVNIDLDNIESIDVVKGGASYLFGEDALAGAVIIKTKRGYAQQGVSLEHERGSFGYERSVLRAGGGTDNLQAHVQYADRSSDGFYALGNSWAETLSGNITWYPDEVSDLSFGFEKSDRYRDRSGSVKGATQAATDPEGNTASRDYTRNFDVDLERLNLAYSRELNDSLSLHGLVYQYTDDTSFWSGPMSYDGTGARTIAADDYKYDTDYSQTQRGLKLELNHSGDRLGTLLGLDLRRDSTNNAVRALRDYRTFSRGATTAAGTLLSEDEGQTDTQALFVEFKYQLAQDTTLTANARHDRIEVEYRDHLSDTDADKAFNVNSWRLGLTHDLTPGSTLFASASTGFRTPTLSQLYRTDLGGDQAVANNPNLEPEESLTYELGLRQAFNLGGWPSALSASVFQVERDDFILDTSGQYSPNSASHDVTGEAAIYDNIGGTRTRGFELQLTTELHQDFAFDLSYTWLHSVFTRYDDFYQALGNPYGRFGYVDPAGFNDPVNSYTLVHYDNTGNRVPRVSPHQINARLHWFGIDNLKLTTEVDYRSTAWADEINQEKWAGRTLVNLMAEYNLRVGSGEQDNIQLFMRIDNLFDKEYWVIARGVNDSNGSPATGMEYDGVYNAEDLSIIPSTGRRWQAGVRYRF</sequence>
<keyword evidence="4 9" id="KW-0812">Transmembrane</keyword>
<evidence type="ECO:0000256" key="7">
    <source>
        <dbReference type="ARBA" id="ARBA00023136"/>
    </source>
</evidence>
<dbReference type="PROSITE" id="PS01156">
    <property type="entry name" value="TONB_DEPENDENT_REC_2"/>
    <property type="match status" value="1"/>
</dbReference>
<evidence type="ECO:0000259" key="14">
    <source>
        <dbReference type="Pfam" id="PF00593"/>
    </source>
</evidence>
<dbReference type="RefSeq" id="WP_091824922.1">
    <property type="nucleotide sequence ID" value="NZ_FNRJ01000004.1"/>
</dbReference>
<evidence type="ECO:0000256" key="13">
    <source>
        <dbReference type="SAM" id="SignalP"/>
    </source>
</evidence>
<evidence type="ECO:0000256" key="12">
    <source>
        <dbReference type="SAM" id="MobiDB-lite"/>
    </source>
</evidence>
<keyword evidence="6 11" id="KW-0798">TonB box</keyword>
<feature type="domain" description="TonB-dependent receptor-like beta-barrel" evidence="14">
    <location>
        <begin position="224"/>
        <end position="703"/>
    </location>
</feature>
<evidence type="ECO:0000256" key="2">
    <source>
        <dbReference type="ARBA" id="ARBA00022448"/>
    </source>
</evidence>
<dbReference type="PANTHER" id="PTHR30069:SF28">
    <property type="entry name" value="TONB-DEPENDENT RECEPTOR YNCD-RELATED"/>
    <property type="match status" value="1"/>
</dbReference>
<dbReference type="GO" id="GO:0015344">
    <property type="term" value="F:siderophore uptake transmembrane transporter activity"/>
    <property type="evidence" value="ECO:0007669"/>
    <property type="project" value="TreeGrafter"/>
</dbReference>
<dbReference type="InterPro" id="IPR039426">
    <property type="entry name" value="TonB-dep_rcpt-like"/>
</dbReference>
<dbReference type="InterPro" id="IPR000531">
    <property type="entry name" value="Beta-barrel_TonB"/>
</dbReference>
<feature type="short sequence motif" description="TonB C-terminal box" evidence="10">
    <location>
        <begin position="738"/>
        <end position="755"/>
    </location>
</feature>
<dbReference type="AlphaFoldDB" id="A0A1H4C134"/>
<dbReference type="InterPro" id="IPR012910">
    <property type="entry name" value="Plug_dom"/>
</dbReference>
<dbReference type="InterPro" id="IPR010917">
    <property type="entry name" value="TonB_rcpt_CS"/>
</dbReference>
<evidence type="ECO:0000256" key="8">
    <source>
        <dbReference type="ARBA" id="ARBA00023237"/>
    </source>
</evidence>
<reference evidence="17" key="1">
    <citation type="submission" date="2016-10" db="EMBL/GenBank/DDBJ databases">
        <authorList>
            <person name="Varghese N."/>
            <person name="Submissions S."/>
        </authorList>
    </citation>
    <scope>NUCLEOTIDE SEQUENCE [LARGE SCALE GENOMIC DNA]</scope>
    <source>
        <strain evidence="17">DSM 11526</strain>
    </source>
</reference>
<dbReference type="InterPro" id="IPR036942">
    <property type="entry name" value="Beta-barrel_TonB_sf"/>
</dbReference>
<dbReference type="STRING" id="1122198.SAMN02745729_104143"/>
<evidence type="ECO:0000256" key="6">
    <source>
        <dbReference type="ARBA" id="ARBA00023077"/>
    </source>
</evidence>
<comment type="subcellular location">
    <subcellularLocation>
        <location evidence="1 9">Cell outer membrane</location>
        <topology evidence="1 9">Multi-pass membrane protein</topology>
    </subcellularLocation>
</comment>
<evidence type="ECO:0000256" key="1">
    <source>
        <dbReference type="ARBA" id="ARBA00004571"/>
    </source>
</evidence>
<evidence type="ECO:0000256" key="5">
    <source>
        <dbReference type="ARBA" id="ARBA00022729"/>
    </source>
</evidence>
<evidence type="ECO:0000256" key="10">
    <source>
        <dbReference type="PROSITE-ProRule" id="PRU10144"/>
    </source>
</evidence>